<comment type="caution">
    <text evidence="9">Lacks conserved residue(s) required for the propagation of feature annotation.</text>
</comment>
<evidence type="ECO:0000259" key="10">
    <source>
        <dbReference type="PROSITE" id="PS51371"/>
    </source>
</evidence>
<comment type="function">
    <text evidence="9">Acts as a magnesium transporter.</text>
</comment>
<sequence>MNDTGGVNMSMNTDDRERVQEEIYNKTLLDQYLENDDIDQFRDEFLSLHTYEQSEYFEDTTDENRQKIFQYLSPEEVASFFDQLDIDDDEYETLFDKMNATYASHILEDMSYDNAVDILNELTKPKVASLLTLMNKDDANEIKALLHYDEDTAGGIMTTEYLSLKAHTPVKEALLLVKAQAPDAETIYVIFVVDDDGKLVGVLSLRDLIVAENDAYIEDIMNERVISVNVADDQEDVAQVMRDYDFMAVPVIDYQDHLLGIITIDDILDVMDEEASEDYSRLAGVSDIDSTNDSIVKTALKRLPWLIILTFLGMITATILGRFEKTLENVALLAAFIPIISGMSGNSGTQSLAVSVRNISTGEINEQSKFKIAIREAGSGVLSGVVCATILFTIIVAIYHQPLLALIVAGSLTCAMTVGTFVGSMIPLLMNKLNIDPAVASGPFITTINDIISMLIYFGLATSFMAYLI</sequence>
<dbReference type="SUPFAM" id="SSF54631">
    <property type="entry name" value="CBS-domain pair"/>
    <property type="match status" value="1"/>
</dbReference>
<feature type="domain" description="CBS" evidence="10">
    <location>
        <begin position="157"/>
        <end position="220"/>
    </location>
</feature>
<dbReference type="PANTHER" id="PTHR43773">
    <property type="entry name" value="MAGNESIUM TRANSPORTER MGTE"/>
    <property type="match status" value="1"/>
</dbReference>
<keyword evidence="6 9" id="KW-1133">Transmembrane helix</keyword>
<name>A0A7U7JTU7_9STAP</name>
<dbReference type="Gene3D" id="3.10.580.10">
    <property type="entry name" value="CBS-domain"/>
    <property type="match status" value="1"/>
</dbReference>
<evidence type="ECO:0000256" key="5">
    <source>
        <dbReference type="ARBA" id="ARBA00022842"/>
    </source>
</evidence>
<dbReference type="Gene3D" id="1.25.60.10">
    <property type="entry name" value="MgtE N-terminal domain-like"/>
    <property type="match status" value="1"/>
</dbReference>
<dbReference type="SMART" id="SM00924">
    <property type="entry name" value="MgtE_N"/>
    <property type="match status" value="1"/>
</dbReference>
<keyword evidence="9" id="KW-0479">Metal-binding</keyword>
<dbReference type="InterPro" id="IPR038076">
    <property type="entry name" value="MgtE_N_sf"/>
</dbReference>
<gene>
    <name evidence="11" type="primary">mgtE</name>
    <name evidence="11" type="ORF">BN1326_60121</name>
</gene>
<dbReference type="InterPro" id="IPR006669">
    <property type="entry name" value="MgtE_transporter"/>
</dbReference>
<keyword evidence="5 9" id="KW-0460">Magnesium</keyword>
<comment type="similarity">
    <text evidence="2 9">Belongs to the SLC41A transporter family.</text>
</comment>
<keyword evidence="8" id="KW-0129">CBS domain</keyword>
<accession>A0A7U7JTU7</accession>
<dbReference type="EMBL" id="CVOU01000018">
    <property type="protein sequence ID" value="CRI25588.1"/>
    <property type="molecule type" value="Genomic_DNA"/>
</dbReference>
<feature type="transmembrane region" description="Helical" evidence="9">
    <location>
        <begin position="303"/>
        <end position="323"/>
    </location>
</feature>
<dbReference type="PANTHER" id="PTHR43773:SF1">
    <property type="entry name" value="MAGNESIUM TRANSPORTER MGTE"/>
    <property type="match status" value="1"/>
</dbReference>
<keyword evidence="4 9" id="KW-0812">Transmembrane</keyword>
<keyword evidence="9" id="KW-1003">Cell membrane</keyword>
<dbReference type="Pfam" id="PF01769">
    <property type="entry name" value="MgtE"/>
    <property type="match status" value="1"/>
</dbReference>
<reference evidence="11 12" key="1">
    <citation type="submission" date="2015-04" db="EMBL/GenBank/DDBJ databases">
        <authorList>
            <person name="Cao L."/>
            <person name="Gao C.H."/>
        </authorList>
    </citation>
    <scope>NUCLEOTIDE SEQUENCE [LARGE SCALE GENOMIC DNA]</scope>
    <source>
        <strain evidence="11 12">SH3</strain>
    </source>
</reference>
<comment type="subunit">
    <text evidence="9">Homodimer.</text>
</comment>
<comment type="subcellular location">
    <subcellularLocation>
        <location evidence="9">Cell membrane</location>
        <topology evidence="9">Multi-pass membrane protein</topology>
    </subcellularLocation>
    <subcellularLocation>
        <location evidence="1">Membrane</location>
        <topology evidence="1">Multi-pass membrane protein</topology>
    </subcellularLocation>
</comment>
<evidence type="ECO:0000313" key="12">
    <source>
        <dbReference type="Proteomes" id="UP000236509"/>
    </source>
</evidence>
<dbReference type="GO" id="GO:0015095">
    <property type="term" value="F:magnesium ion transmembrane transporter activity"/>
    <property type="evidence" value="ECO:0007669"/>
    <property type="project" value="UniProtKB-UniRule"/>
</dbReference>
<evidence type="ECO:0000256" key="4">
    <source>
        <dbReference type="ARBA" id="ARBA00022692"/>
    </source>
</evidence>
<dbReference type="PROSITE" id="PS51371">
    <property type="entry name" value="CBS"/>
    <property type="match status" value="2"/>
</dbReference>
<dbReference type="AlphaFoldDB" id="A0A7U7JTU7"/>
<feature type="transmembrane region" description="Helical" evidence="9">
    <location>
        <begin position="451"/>
        <end position="468"/>
    </location>
</feature>
<dbReference type="SUPFAM" id="SSF161093">
    <property type="entry name" value="MgtE membrane domain-like"/>
    <property type="match status" value="1"/>
</dbReference>
<organism evidence="11 12">
    <name type="scientific">Staphylococcus argenteus</name>
    <dbReference type="NCBI Taxonomy" id="985002"/>
    <lineage>
        <taxon>Bacteria</taxon>
        <taxon>Bacillati</taxon>
        <taxon>Bacillota</taxon>
        <taxon>Bacilli</taxon>
        <taxon>Bacillales</taxon>
        <taxon>Staphylococcaceae</taxon>
        <taxon>Staphylococcus</taxon>
    </lineage>
</organism>
<dbReference type="InterPro" id="IPR006667">
    <property type="entry name" value="SLC41_membr_dom"/>
</dbReference>
<evidence type="ECO:0000256" key="6">
    <source>
        <dbReference type="ARBA" id="ARBA00022989"/>
    </source>
</evidence>
<proteinExistence type="inferred from homology"/>
<dbReference type="SMART" id="SM00116">
    <property type="entry name" value="CBS"/>
    <property type="match status" value="2"/>
</dbReference>
<dbReference type="InterPro" id="IPR036739">
    <property type="entry name" value="SLC41_membr_dom_sf"/>
</dbReference>
<dbReference type="NCBIfam" id="TIGR00400">
    <property type="entry name" value="mgtE"/>
    <property type="match status" value="1"/>
</dbReference>
<comment type="caution">
    <text evidence="11">The sequence shown here is derived from an EMBL/GenBank/DDBJ whole genome shotgun (WGS) entry which is preliminary data.</text>
</comment>
<protein>
    <recommendedName>
        <fullName evidence="9">Magnesium transporter MgtE</fullName>
    </recommendedName>
</protein>
<keyword evidence="7 9" id="KW-0472">Membrane</keyword>
<evidence type="ECO:0000256" key="8">
    <source>
        <dbReference type="PROSITE-ProRule" id="PRU00703"/>
    </source>
</evidence>
<dbReference type="Gene3D" id="1.10.357.20">
    <property type="entry name" value="SLC41 divalent cation transporters, integral membrane domain"/>
    <property type="match status" value="1"/>
</dbReference>
<evidence type="ECO:0000256" key="3">
    <source>
        <dbReference type="ARBA" id="ARBA00022448"/>
    </source>
</evidence>
<evidence type="ECO:0000313" key="11">
    <source>
        <dbReference type="EMBL" id="CRI25588.1"/>
    </source>
</evidence>
<dbReference type="SUPFAM" id="SSF158791">
    <property type="entry name" value="MgtE N-terminal domain-like"/>
    <property type="match status" value="1"/>
</dbReference>
<dbReference type="InterPro" id="IPR006668">
    <property type="entry name" value="Mg_transptr_MgtE_intracell_dom"/>
</dbReference>
<dbReference type="Proteomes" id="UP000236509">
    <property type="component" value="Unassembled WGS sequence"/>
</dbReference>
<evidence type="ECO:0000256" key="2">
    <source>
        <dbReference type="ARBA" id="ARBA00009749"/>
    </source>
</evidence>
<dbReference type="GO" id="GO:0046872">
    <property type="term" value="F:metal ion binding"/>
    <property type="evidence" value="ECO:0007669"/>
    <property type="project" value="UniProtKB-KW"/>
</dbReference>
<evidence type="ECO:0000256" key="7">
    <source>
        <dbReference type="ARBA" id="ARBA00023136"/>
    </source>
</evidence>
<dbReference type="InterPro" id="IPR046342">
    <property type="entry name" value="CBS_dom_sf"/>
</dbReference>
<dbReference type="Pfam" id="PF00571">
    <property type="entry name" value="CBS"/>
    <property type="match status" value="2"/>
</dbReference>
<keyword evidence="3 9" id="KW-0813">Transport</keyword>
<dbReference type="InterPro" id="IPR000644">
    <property type="entry name" value="CBS_dom"/>
</dbReference>
<evidence type="ECO:0000256" key="1">
    <source>
        <dbReference type="ARBA" id="ARBA00004141"/>
    </source>
</evidence>
<evidence type="ECO:0000256" key="9">
    <source>
        <dbReference type="RuleBase" id="RU362011"/>
    </source>
</evidence>
<dbReference type="GO" id="GO:0005886">
    <property type="term" value="C:plasma membrane"/>
    <property type="evidence" value="ECO:0007669"/>
    <property type="project" value="UniProtKB-SubCell"/>
</dbReference>
<keyword evidence="12" id="KW-1185">Reference proteome</keyword>
<feature type="domain" description="CBS" evidence="10">
    <location>
        <begin position="221"/>
        <end position="277"/>
    </location>
</feature>
<feature type="transmembrane region" description="Helical" evidence="9">
    <location>
        <begin position="377"/>
        <end position="399"/>
    </location>
</feature>
<dbReference type="Pfam" id="PF03448">
    <property type="entry name" value="MgtE_N"/>
    <property type="match status" value="1"/>
</dbReference>
<dbReference type="CDD" id="cd04606">
    <property type="entry name" value="CBS_pair_Mg_transporter"/>
    <property type="match status" value="1"/>
</dbReference>
<feature type="transmembrane region" description="Helical" evidence="9">
    <location>
        <begin position="405"/>
        <end position="430"/>
    </location>
</feature>